<evidence type="ECO:0000313" key="3">
    <source>
        <dbReference type="EMBL" id="CAI9930326.1"/>
    </source>
</evidence>
<gene>
    <name evidence="3" type="ORF">HINF_LOCUS17971</name>
    <name evidence="4" type="ORF">HINF_LOCUS71158</name>
</gene>
<dbReference type="SMART" id="SM00365">
    <property type="entry name" value="LRR_SD22"/>
    <property type="match status" value="22"/>
</dbReference>
<dbReference type="InterPro" id="IPR001611">
    <property type="entry name" value="Leu-rich_rpt"/>
</dbReference>
<dbReference type="SUPFAM" id="SSF52075">
    <property type="entry name" value="Outer arm dynein light chain 1"/>
    <property type="match status" value="1"/>
</dbReference>
<evidence type="ECO:0000313" key="4">
    <source>
        <dbReference type="EMBL" id="CAL6101370.1"/>
    </source>
</evidence>
<dbReference type="PANTHER" id="PTHR46652:SF3">
    <property type="entry name" value="LEUCINE-RICH REPEAT-CONTAINING PROTEIN 9"/>
    <property type="match status" value="1"/>
</dbReference>
<dbReference type="SMART" id="SM00369">
    <property type="entry name" value="LRR_TYP"/>
    <property type="match status" value="16"/>
</dbReference>
<sequence>MSEQQSYLVRKLEDLHSKEIEKYVNVSIINIYFKKLDYIPVHIQVLKINKCSLQSLKNLCNLVGLRYLDIRDNLVNSISEIIIHQELTYLDIANNCVILIDPIAALRKLKTLLIGNNKIVNLEPLVHHENFDPAWVAPAQKPIQKEDVAQTLTPGSSEQKIAELIKAESKKKEYSDYLQKTITLVAPQVKNNVLTISNQTCITSLLFSDCLHIDTLLLNNCPNVSFEQLPVKIKHLSITNSRLIRLNGLEKMSQLESIDLSGNNLTKCELLAQLKKLKAINLTNNKIIDLKHIKQFIQFQNVLVSEQVKPGTSDFKKYLGQEGTEAQVQQLIIEMNENAVTNEEIIHDTQMLLKYKDKVNGGVLEINEDQELTSTEFSEYIGHTNQKKVTELRIISCYNMKLDRCPKQSVKSLTINKCHLKDINGIQVMTQLTQLNLSLNQISDISLLAQLTNLTALDLGQNNIESANVLSNFKQLVSLDLSENLITDISPLRDLLQMQILDVSYNKLQNINDLAALTNIRHLNITQTNISNIDSLAKMTKMTHLLMSSNKIISIQILKSFPELYDVRLENNFIQDFEPIAKHKFANKNWVREQKIPTETDFMNSFGCDQQDVTLLIKKSKQQKEMSDNKYMLIKKYEKDVKNTSLKINGEKQLNNLQFTDVLKLTELEAINSQTIHFAEDQVPSLLLKLKLNNCTFKNEHLNLNPITGIYQMEQLVELDLTSNRILDVSEIGNLTNLQKLYLQNNDIHRINELRSLAKLTHVNLSNNKIIFSEPLNQLKVELLIDNNLIADSVTYKNQQQPQLNHFKVFLGPNSSDDQINELTTVTSDIFYSVKMKSKYAQSVQNSALNIQNDAELEDFGFSTDLNIKLLSVKDCQNVKLPRILVNHLQGTIEKYQDVKPTKLPTQIASLSIVNSKLTNLNGLELLTQLQKIQLINNPITSFKSILGLSKVNSLTINSAKLTDFSGLNQMKQLVELDLGSNQIQEIDQIAEQLKGLANLKRFSVQNNNIHRVNALRGLQQLTYLNVSLNKIIFSEPLNQLKVELQIDNNLVTDNITLKNQQQPQLNHFKAFLGPNSSNDQISELSEHSQKNNYSLIMNQKYKNQVQNQTLTVQNDGNLTDFGFTSDLNVINLSLLNCQNVKMPSNVKYFKTVNGQFTDYPEVKVKVPAQIVSLTVNNCGINNLDGIEAIKQLQKLELINNLFNSIKPICLLVNVTQLTINGSKITNIEGIETMKQLQSLDLRDNSILSIEPLKQLVNLKQVSLDNNFIKNLEYITTLPNYKLEWIFVQKNPTDADYQNYINDTKSTLSVAQLKAQLTKYEIDMCTKFQPTINNQILSISNDNQIKDFKFVDQLPIVNLQLNNCNGLKFFRTPTNIISLTINNSKLTNLVGIEVMRQLQYLDIRDNSLVSIEPLKELVNLKQVLLDNNFIQNLEFVTALRNYKLEWIYYQKVPTDADYQNYINDTQSVQSVAQLKAALAPNKVQTDQLIAQLTKYETDLRTKYQPAIKNQILTINGDNQIKDFKFVDQLPIVNLQLNNCINVNLFRTPTKILSLTINNSRLTNLIGIEVMRQLQYLDIRDNSIISIQPLQHLINLKQLLIDNNFIQDLELLTVLPNYTVDWIYYQKVPNDADYQNFINSMQRNQTVNELKTELLRFKNKTEEIIQNGPAKYDREMVAKYRGSVRDQGYGQCLEVHNDANIRDLKFLEQLGAVDLRLYDCVNARLLRAPTNLVVLLAQNCNIKNITSVEKMTQIKYLYLENNKISDFSPIQSRQQSGKHCSITGQNPTQQEIDEAKLRIM</sequence>
<dbReference type="SUPFAM" id="SSF52058">
    <property type="entry name" value="L domain-like"/>
    <property type="match status" value="4"/>
</dbReference>
<organism evidence="3">
    <name type="scientific">Hexamita inflata</name>
    <dbReference type="NCBI Taxonomy" id="28002"/>
    <lineage>
        <taxon>Eukaryota</taxon>
        <taxon>Metamonada</taxon>
        <taxon>Diplomonadida</taxon>
        <taxon>Hexamitidae</taxon>
        <taxon>Hexamitinae</taxon>
        <taxon>Hexamita</taxon>
    </lineage>
</organism>
<evidence type="ECO:0000256" key="2">
    <source>
        <dbReference type="ARBA" id="ARBA00022737"/>
    </source>
</evidence>
<proteinExistence type="predicted"/>
<protein>
    <submittedName>
        <fullName evidence="3">Leucine Rich repeats-containing protein</fullName>
    </submittedName>
    <submittedName>
        <fullName evidence="4">Leucine_Rich repeats-containing protein</fullName>
    </submittedName>
</protein>
<comment type="caution">
    <text evidence="3">The sequence shown here is derived from an EMBL/GenBank/DDBJ whole genome shotgun (WGS) entry which is preliminary data.</text>
</comment>
<dbReference type="Proteomes" id="UP001642409">
    <property type="component" value="Unassembled WGS sequence"/>
</dbReference>
<evidence type="ECO:0000313" key="5">
    <source>
        <dbReference type="Proteomes" id="UP001642409"/>
    </source>
</evidence>
<dbReference type="EMBL" id="CATOUU010000461">
    <property type="protein sequence ID" value="CAI9930326.1"/>
    <property type="molecule type" value="Genomic_DNA"/>
</dbReference>
<dbReference type="Gene3D" id="3.80.10.10">
    <property type="entry name" value="Ribonuclease Inhibitor"/>
    <property type="match status" value="9"/>
</dbReference>
<dbReference type="EMBL" id="CAXDID020000543">
    <property type="protein sequence ID" value="CAL6101370.1"/>
    <property type="molecule type" value="Genomic_DNA"/>
</dbReference>
<accession>A0AA86TVU7</accession>
<reference evidence="3" key="1">
    <citation type="submission" date="2023-06" db="EMBL/GenBank/DDBJ databases">
        <authorList>
            <person name="Kurt Z."/>
        </authorList>
    </citation>
    <scope>NUCLEOTIDE SEQUENCE</scope>
</reference>
<dbReference type="Pfam" id="PF12799">
    <property type="entry name" value="LRR_4"/>
    <property type="match status" value="1"/>
</dbReference>
<dbReference type="PANTHER" id="PTHR46652">
    <property type="entry name" value="LEUCINE-RICH REPEAT AND IQ DOMAIN-CONTAINING PROTEIN 1-RELATED"/>
    <property type="match status" value="1"/>
</dbReference>
<name>A0AA86TVU7_9EUKA</name>
<reference evidence="4 5" key="2">
    <citation type="submission" date="2024-07" db="EMBL/GenBank/DDBJ databases">
        <authorList>
            <person name="Akdeniz Z."/>
        </authorList>
    </citation>
    <scope>NUCLEOTIDE SEQUENCE [LARGE SCALE GENOMIC DNA]</scope>
</reference>
<dbReference type="Pfam" id="PF13855">
    <property type="entry name" value="LRR_8"/>
    <property type="match status" value="1"/>
</dbReference>
<keyword evidence="5" id="KW-1185">Reference proteome</keyword>
<dbReference type="InterPro" id="IPR050836">
    <property type="entry name" value="SDS22/Internalin_LRR"/>
</dbReference>
<evidence type="ECO:0000256" key="1">
    <source>
        <dbReference type="ARBA" id="ARBA00022614"/>
    </source>
</evidence>
<keyword evidence="2" id="KW-0677">Repeat</keyword>
<keyword evidence="1" id="KW-0433">Leucine-rich repeat</keyword>
<dbReference type="InterPro" id="IPR003591">
    <property type="entry name" value="Leu-rich_rpt_typical-subtyp"/>
</dbReference>
<dbReference type="PROSITE" id="PS51450">
    <property type="entry name" value="LRR"/>
    <property type="match status" value="16"/>
</dbReference>
<dbReference type="InterPro" id="IPR032675">
    <property type="entry name" value="LRR_dom_sf"/>
</dbReference>
<dbReference type="InterPro" id="IPR025875">
    <property type="entry name" value="Leu-rich_rpt_4"/>
</dbReference>